<proteinExistence type="predicted"/>
<evidence type="ECO:0000313" key="1">
    <source>
        <dbReference type="EMBL" id="QHT88625.1"/>
    </source>
</evidence>
<protein>
    <submittedName>
        <fullName evidence="1">Uncharacterized protein</fullName>
    </submittedName>
</protein>
<reference evidence="1" key="1">
    <citation type="journal article" date="2020" name="Nature">
        <title>Giant virus diversity and host interactions through global metagenomics.</title>
        <authorList>
            <person name="Schulz F."/>
            <person name="Roux S."/>
            <person name="Paez-Espino D."/>
            <person name="Jungbluth S."/>
            <person name="Walsh D.A."/>
            <person name="Denef V.J."/>
            <person name="McMahon K.D."/>
            <person name="Konstantinidis K.T."/>
            <person name="Eloe-Fadrosh E.A."/>
            <person name="Kyrpides N.C."/>
            <person name="Woyke T."/>
        </authorList>
    </citation>
    <scope>NUCLEOTIDE SEQUENCE</scope>
    <source>
        <strain evidence="1">GVMAG-M-3300023184-51</strain>
    </source>
</reference>
<accession>A0A6C0I890</accession>
<organism evidence="1">
    <name type="scientific">viral metagenome</name>
    <dbReference type="NCBI Taxonomy" id="1070528"/>
    <lineage>
        <taxon>unclassified sequences</taxon>
        <taxon>metagenomes</taxon>
        <taxon>organismal metagenomes</taxon>
    </lineage>
</organism>
<sequence>MDPKMCKPGQRYLFYDRQRNIQFRACFLDIIRHTLRLTKYQKKEYDSCMSGMVTMPLGWIEKVETLEIITESNLLIPSEILIEIDEFV</sequence>
<dbReference type="AlphaFoldDB" id="A0A6C0I890"/>
<name>A0A6C0I890_9ZZZZ</name>
<dbReference type="EMBL" id="MN740120">
    <property type="protein sequence ID" value="QHT88625.1"/>
    <property type="molecule type" value="Genomic_DNA"/>
</dbReference>